<name>A0A8E0VI13_9TREM</name>
<evidence type="ECO:0000259" key="8">
    <source>
        <dbReference type="PROSITE" id="PS50835"/>
    </source>
</evidence>
<feature type="region of interest" description="Disordered" evidence="6">
    <location>
        <begin position="695"/>
        <end position="725"/>
    </location>
</feature>
<keyword evidence="3" id="KW-0547">Nucleotide-binding</keyword>
<dbReference type="CDD" id="cd00096">
    <property type="entry name" value="Ig"/>
    <property type="match status" value="1"/>
</dbReference>
<dbReference type="EMBL" id="LUCM01009422">
    <property type="protein sequence ID" value="KAA0187012.1"/>
    <property type="molecule type" value="Genomic_DNA"/>
</dbReference>
<evidence type="ECO:0000256" key="6">
    <source>
        <dbReference type="SAM" id="MobiDB-lite"/>
    </source>
</evidence>
<dbReference type="GO" id="GO:0035556">
    <property type="term" value="P:intracellular signal transduction"/>
    <property type="evidence" value="ECO:0007669"/>
    <property type="project" value="TreeGrafter"/>
</dbReference>
<dbReference type="Gene3D" id="2.60.40.10">
    <property type="entry name" value="Immunoglobulins"/>
    <property type="match status" value="1"/>
</dbReference>
<evidence type="ECO:0000313" key="10">
    <source>
        <dbReference type="Proteomes" id="UP000728185"/>
    </source>
</evidence>
<reference evidence="9" key="1">
    <citation type="submission" date="2019-05" db="EMBL/GenBank/DDBJ databases">
        <title>Annotation for the trematode Fasciolopsis buski.</title>
        <authorList>
            <person name="Choi Y.-J."/>
        </authorList>
    </citation>
    <scope>NUCLEOTIDE SEQUENCE</scope>
    <source>
        <strain evidence="9">HT</strain>
        <tissue evidence="9">Whole worm</tissue>
    </source>
</reference>
<sequence>MTPVLSGKLSCQQTETGTITEKFRRFWVSLTRPQAATLQQMASNSPTSPSSLSSSDRFRSGSLMTVRQTETSGSIDRRSIGPVGLVIPSTATSRKTGTLYSRVVEFSQERKGKKEAPRFEGPLDKEYRTVASTVCEKDQIDDKDENAVLLYCFVQTDVQDVVFLWSKDGCEIYPSKRIRILSQSRASLLRINYPQVCDSGLYSCRAYHPDGICETVSRVIVTEPNVSEVACQKCLSNESAGEDSVTDVVFRRNSSSMSRISRSSSLLVSDSRRSKRIKNGESLIDRLRQLAASETDDHASKYPPSSPPISPPLSAAPDMTDRIPGIANLSKVRRPGSSSSSPVDTPDEADTITSNSDSGSQTDFRTLPECDQPIKHDRTILKRTNSMPVRFPYRPRSTRKGKKSFNKSESASRTRQTNQKSPQKRNRSTTTPVDRARRKDGDRLRSDRADNRNSRADDLLPNDFVTFTNRLKKPEFFSVRDKPNKPFDFHVEQLTAGKNKFQPSTDPIKDQNDTSQLTTGEKKECQSQAITTNASHDKTSKELSVETRQPHQLFTSNATVNLDSSKHRQSFSLRVYLISTNDALEVSADIHRALPLLNTNEPITVRFRIAKSAGKTVHDSMLFMVHKGTTDDNEAGVDNAIPFTIQPDSERDSLVLTPIQLSSQSDATSFDISPNSLHFQLDDASRKLLSTTDGKSVESVADSQTHEHDIQKTEKKKVEDDLHPDGKQLGEAETLIEEISPVDHISDNGPISVVKESTSVPPPRPRFIASTGMATKLDIIPETKPSGLESTSKWTKDPNILTFVPNGQAKEESEKEDLVRAEFQPKTEATPTQLLPVAKLLLNACELEQARRANLEQMRAGKFGLVVTCREKCSGKMFASKTFRTTRLARCNGELMEVAVLRAVGKHPQIAFMHAAYENGTQCTIVTELVSGGALYKRIQEEGTLDEAITVGIIRQVLLGLRHLQTCQVIHCDLKPENLVMRKPRGYELKIIDFGLACFYKPPQAPRPPAGTLNYLAPETQNYDPQSYATDLWSVAVIAYEILSGITPFEVPYDGDPNRQLSSREILLNITKVRYNFNDEGIVDVSKEAKDFIKRILVRDPKSAPDYRFERVVYANVKTTNRTTCTGTREALRTTTTFELLQKRIGEQFPPTPVSSPLPLHRHSDLASWTFLTREQST</sequence>
<dbReference type="GO" id="GO:0005524">
    <property type="term" value="F:ATP binding"/>
    <property type="evidence" value="ECO:0007669"/>
    <property type="project" value="UniProtKB-KW"/>
</dbReference>
<evidence type="ECO:0000256" key="2">
    <source>
        <dbReference type="ARBA" id="ARBA00022679"/>
    </source>
</evidence>
<dbReference type="Pfam" id="PF00069">
    <property type="entry name" value="Pkinase"/>
    <property type="match status" value="1"/>
</dbReference>
<dbReference type="GO" id="GO:0004674">
    <property type="term" value="F:protein serine/threonine kinase activity"/>
    <property type="evidence" value="ECO:0007669"/>
    <property type="project" value="UniProtKB-KW"/>
</dbReference>
<dbReference type="Proteomes" id="UP000728185">
    <property type="component" value="Unassembled WGS sequence"/>
</dbReference>
<dbReference type="SUPFAM" id="SSF48726">
    <property type="entry name" value="Immunoglobulin"/>
    <property type="match status" value="1"/>
</dbReference>
<feature type="compositionally biased region" description="Polar residues" evidence="6">
    <location>
        <begin position="407"/>
        <end position="421"/>
    </location>
</feature>
<feature type="compositionally biased region" description="Polar residues" evidence="6">
    <location>
        <begin position="63"/>
        <end position="74"/>
    </location>
</feature>
<dbReference type="Gene3D" id="1.10.510.10">
    <property type="entry name" value="Transferase(Phosphotransferase) domain 1"/>
    <property type="match status" value="1"/>
</dbReference>
<feature type="compositionally biased region" description="Low complexity" evidence="6">
    <location>
        <begin position="43"/>
        <end position="55"/>
    </location>
</feature>
<feature type="compositionally biased region" description="Basic and acidic residues" evidence="6">
    <location>
        <begin position="704"/>
        <end position="725"/>
    </location>
</feature>
<dbReference type="GO" id="GO:0043065">
    <property type="term" value="P:positive regulation of apoptotic process"/>
    <property type="evidence" value="ECO:0007669"/>
    <property type="project" value="TreeGrafter"/>
</dbReference>
<evidence type="ECO:0000256" key="4">
    <source>
        <dbReference type="ARBA" id="ARBA00022777"/>
    </source>
</evidence>
<evidence type="ECO:0000256" key="1">
    <source>
        <dbReference type="ARBA" id="ARBA00022527"/>
    </source>
</evidence>
<dbReference type="GO" id="GO:0005634">
    <property type="term" value="C:nucleus"/>
    <property type="evidence" value="ECO:0007669"/>
    <property type="project" value="TreeGrafter"/>
</dbReference>
<dbReference type="InterPro" id="IPR036179">
    <property type="entry name" value="Ig-like_dom_sf"/>
</dbReference>
<evidence type="ECO:0000313" key="9">
    <source>
        <dbReference type="EMBL" id="KAA0187012.1"/>
    </source>
</evidence>
<feature type="region of interest" description="Disordered" evidence="6">
    <location>
        <begin position="741"/>
        <end position="768"/>
    </location>
</feature>
<feature type="region of interest" description="Disordered" evidence="6">
    <location>
        <begin position="38"/>
        <end position="74"/>
    </location>
</feature>
<dbReference type="InterPro" id="IPR013783">
    <property type="entry name" value="Ig-like_fold"/>
</dbReference>
<dbReference type="InterPro" id="IPR007110">
    <property type="entry name" value="Ig-like_dom"/>
</dbReference>
<organism evidence="9 10">
    <name type="scientific">Fasciolopsis buskii</name>
    <dbReference type="NCBI Taxonomy" id="27845"/>
    <lineage>
        <taxon>Eukaryota</taxon>
        <taxon>Metazoa</taxon>
        <taxon>Spiralia</taxon>
        <taxon>Lophotrochozoa</taxon>
        <taxon>Platyhelminthes</taxon>
        <taxon>Trematoda</taxon>
        <taxon>Digenea</taxon>
        <taxon>Plagiorchiida</taxon>
        <taxon>Echinostomata</taxon>
        <taxon>Echinostomatoidea</taxon>
        <taxon>Fasciolidae</taxon>
        <taxon>Fasciolopsis</taxon>
    </lineage>
</organism>
<keyword evidence="5" id="KW-0067">ATP-binding</keyword>
<evidence type="ECO:0000256" key="3">
    <source>
        <dbReference type="ARBA" id="ARBA00022741"/>
    </source>
</evidence>
<feature type="compositionally biased region" description="Polar residues" evidence="6">
    <location>
        <begin position="351"/>
        <end position="364"/>
    </location>
</feature>
<feature type="region of interest" description="Disordered" evidence="6">
    <location>
        <begin position="294"/>
        <end position="459"/>
    </location>
</feature>
<keyword evidence="2" id="KW-0808">Transferase</keyword>
<dbReference type="PROSITE" id="PS50011">
    <property type="entry name" value="PROTEIN_KINASE_DOM"/>
    <property type="match status" value="1"/>
</dbReference>
<keyword evidence="4 9" id="KW-0418">Kinase</keyword>
<dbReference type="Gene3D" id="3.30.200.20">
    <property type="entry name" value="Phosphorylase Kinase, domain 1"/>
    <property type="match status" value="1"/>
</dbReference>
<dbReference type="PANTHER" id="PTHR24342:SF20">
    <property type="entry name" value="MYOSIN LIGHT CHAIN KINASE, SMOOTH MUSCLE"/>
    <property type="match status" value="1"/>
</dbReference>
<dbReference type="OrthoDB" id="504170at2759"/>
<keyword evidence="10" id="KW-1185">Reference proteome</keyword>
<dbReference type="InterPro" id="IPR008271">
    <property type="entry name" value="Ser/Thr_kinase_AS"/>
</dbReference>
<feature type="domain" description="Ig-like" evidence="8">
    <location>
        <begin position="117"/>
        <end position="227"/>
    </location>
</feature>
<feature type="compositionally biased region" description="Basic and acidic residues" evidence="6">
    <location>
        <begin position="434"/>
        <end position="458"/>
    </location>
</feature>
<dbReference type="PROSITE" id="PS00108">
    <property type="entry name" value="PROTEIN_KINASE_ST"/>
    <property type="match status" value="1"/>
</dbReference>
<feature type="compositionally biased region" description="Basic and acidic residues" evidence="6">
    <location>
        <begin position="366"/>
        <end position="380"/>
    </location>
</feature>
<feature type="region of interest" description="Disordered" evidence="6">
    <location>
        <begin position="498"/>
        <end position="542"/>
    </location>
</feature>
<evidence type="ECO:0000256" key="5">
    <source>
        <dbReference type="ARBA" id="ARBA00022840"/>
    </source>
</evidence>
<feature type="domain" description="Protein kinase" evidence="7">
    <location>
        <begin position="852"/>
        <end position="1117"/>
    </location>
</feature>
<dbReference type="PANTHER" id="PTHR24342">
    <property type="entry name" value="SERINE/THREONINE-PROTEIN KINASE 17"/>
    <property type="match status" value="1"/>
</dbReference>
<gene>
    <name evidence="9" type="ORF">FBUS_07594</name>
</gene>
<accession>A0A8E0VI13</accession>
<feature type="compositionally biased region" description="Basic residues" evidence="6">
    <location>
        <begin position="396"/>
        <end position="405"/>
    </location>
</feature>
<dbReference type="InterPro" id="IPR011009">
    <property type="entry name" value="Kinase-like_dom_sf"/>
</dbReference>
<dbReference type="InterPro" id="IPR000719">
    <property type="entry name" value="Prot_kinase_dom"/>
</dbReference>
<protein>
    <submittedName>
        <fullName evidence="9">Serine:threonine protein kinase</fullName>
    </submittedName>
</protein>
<evidence type="ECO:0000259" key="7">
    <source>
        <dbReference type="PROSITE" id="PS50011"/>
    </source>
</evidence>
<dbReference type="AlphaFoldDB" id="A0A8E0VI13"/>
<dbReference type="SUPFAM" id="SSF56112">
    <property type="entry name" value="Protein kinase-like (PK-like)"/>
    <property type="match status" value="1"/>
</dbReference>
<dbReference type="PROSITE" id="PS50835">
    <property type="entry name" value="IG_LIKE"/>
    <property type="match status" value="1"/>
</dbReference>
<dbReference type="SMART" id="SM00220">
    <property type="entry name" value="S_TKc"/>
    <property type="match status" value="1"/>
</dbReference>
<comment type="caution">
    <text evidence="9">The sequence shown here is derived from an EMBL/GenBank/DDBJ whole genome shotgun (WGS) entry which is preliminary data.</text>
</comment>
<keyword evidence="1" id="KW-0723">Serine/threonine-protein kinase</keyword>
<proteinExistence type="predicted"/>